<organism evidence="1 2">
    <name type="scientific">Legionella clemsonensis</name>
    <dbReference type="NCBI Taxonomy" id="1867846"/>
    <lineage>
        <taxon>Bacteria</taxon>
        <taxon>Pseudomonadati</taxon>
        <taxon>Pseudomonadota</taxon>
        <taxon>Gammaproteobacteria</taxon>
        <taxon>Legionellales</taxon>
        <taxon>Legionellaceae</taxon>
        <taxon>Legionella</taxon>
    </lineage>
</organism>
<dbReference type="Proteomes" id="UP000201728">
    <property type="component" value="Chromosome"/>
</dbReference>
<keyword evidence="2" id="KW-1185">Reference proteome</keyword>
<proteinExistence type="predicted"/>
<dbReference type="KEGG" id="lcd:clem_07030"/>
<gene>
    <name evidence="1" type="ORF">clem_07030</name>
</gene>
<dbReference type="AlphaFoldDB" id="A0A222P2B2"/>
<dbReference type="EMBL" id="CP016397">
    <property type="protein sequence ID" value="ASQ45961.1"/>
    <property type="molecule type" value="Genomic_DNA"/>
</dbReference>
<sequence>MKICFPSIIYIQHPFIWIYDQETNRAECTLNLAGTTTNYDKALLLECLGKFHGITIEDDVAVINDMATFIKTHPMMPLYEEKTPPLKRTISKPSSTFFSHSEKKASTTVSASSTDHCKGIRIENFLNQKNWPTEWGNTLSCLSYFTDKNKSDALTRSVDLVYSMYDLPINLQYKKNEKLYPIKQQQMEIICYLFNDVLAPLYDEIDEVLPTMLSAYLRAMVNQIMTNQRLNYGPTPTERLSSIERKEKFLDINEYEFAVHQEYIARVNVMLRGLLFFISPNMTATSLIQDEETAKRLELLRMKLNTSTKELFSEKLDCLRKLSIEAGKTEYRFDLLMRELYEKMERRSACIGNVYSCFNIIYKFLKEKLPKEKDALHISLADDTMALVIRALVDTYTGNSMARGHIGIPSTAHKDIYLSKPLEEMLRKTLEEKLIDLKVKKKELPGKLTEILMQLIEMELKAVLSPSNSTNSSESELVESFKFACDY</sequence>
<evidence type="ECO:0000313" key="2">
    <source>
        <dbReference type="Proteomes" id="UP000201728"/>
    </source>
</evidence>
<reference evidence="2" key="1">
    <citation type="submission" date="2016-07" db="EMBL/GenBank/DDBJ databases">
        <authorList>
            <person name="Florea S."/>
            <person name="Webb J.S."/>
            <person name="Jaromczyk J."/>
            <person name="Schardl C.L."/>
        </authorList>
    </citation>
    <scope>NUCLEOTIDE SEQUENCE [LARGE SCALE GENOMIC DNA]</scope>
    <source>
        <strain evidence="2">CDC-D5610</strain>
    </source>
</reference>
<name>A0A222P2B2_9GAMM</name>
<evidence type="ECO:0000313" key="1">
    <source>
        <dbReference type="EMBL" id="ASQ45961.1"/>
    </source>
</evidence>
<accession>A0A222P2B2</accession>
<dbReference type="RefSeq" id="WP_094090964.1">
    <property type="nucleotide sequence ID" value="NZ_CP016397.1"/>
</dbReference>
<dbReference type="OrthoDB" id="5653929at2"/>
<protein>
    <submittedName>
        <fullName evidence="1">Uncharacterized protein</fullName>
    </submittedName>
</protein>